<evidence type="ECO:0000256" key="1">
    <source>
        <dbReference type="ARBA" id="ARBA00022617"/>
    </source>
</evidence>
<dbReference type="InterPro" id="IPR009056">
    <property type="entry name" value="Cyt_c-like_dom"/>
</dbReference>
<evidence type="ECO:0000256" key="4">
    <source>
        <dbReference type="ARBA" id="ARBA00023004"/>
    </source>
</evidence>
<dbReference type="PROSITE" id="PS51007">
    <property type="entry name" value="CYTC"/>
    <property type="match status" value="1"/>
</dbReference>
<keyword evidence="3" id="KW-0732">Signal</keyword>
<feature type="domain" description="Cytochrome c" evidence="8">
    <location>
        <begin position="816"/>
        <end position="902"/>
    </location>
</feature>
<comment type="caution">
    <text evidence="10">The sequence shown here is derived from an EMBL/GenBank/DDBJ whole genome shotgun (WGS) entry which is preliminary data.</text>
</comment>
<dbReference type="InterPro" id="IPR011041">
    <property type="entry name" value="Quinoprot_gluc/sorb_DH_b-prop"/>
</dbReference>
<dbReference type="InterPro" id="IPR005084">
    <property type="entry name" value="CBM6"/>
</dbReference>
<dbReference type="InterPro" id="IPR013783">
    <property type="entry name" value="Ig-like_fold"/>
</dbReference>
<reference evidence="11" key="1">
    <citation type="journal article" date="2019" name="Int. J. Syst. Evol. Microbiol.">
        <title>The Global Catalogue of Microorganisms (GCM) 10K type strain sequencing project: providing services to taxonomists for standard genome sequencing and annotation.</title>
        <authorList>
            <consortium name="The Broad Institute Genomics Platform"/>
            <consortium name="The Broad Institute Genome Sequencing Center for Infectious Disease"/>
            <person name="Wu L."/>
            <person name="Ma J."/>
        </authorList>
    </citation>
    <scope>NUCLEOTIDE SEQUENCE [LARGE SCALE GENOMIC DNA]</scope>
    <source>
        <strain evidence="11">JCM 17927</strain>
    </source>
</reference>
<evidence type="ECO:0000256" key="2">
    <source>
        <dbReference type="ARBA" id="ARBA00022723"/>
    </source>
</evidence>
<dbReference type="Proteomes" id="UP001501175">
    <property type="component" value="Unassembled WGS sequence"/>
</dbReference>
<dbReference type="Pfam" id="PF03422">
    <property type="entry name" value="CBM_6"/>
    <property type="match status" value="1"/>
</dbReference>
<feature type="domain" description="PKD" evidence="7">
    <location>
        <begin position="659"/>
        <end position="741"/>
    </location>
</feature>
<feature type="domain" description="CBM6" evidence="9">
    <location>
        <begin position="957"/>
        <end position="1087"/>
    </location>
</feature>
<evidence type="ECO:0000259" key="7">
    <source>
        <dbReference type="PROSITE" id="PS50093"/>
    </source>
</evidence>
<feature type="region of interest" description="Disordered" evidence="6">
    <location>
        <begin position="364"/>
        <end position="394"/>
    </location>
</feature>
<dbReference type="PANTHER" id="PTHR19328">
    <property type="entry name" value="HEDGEHOG-INTERACTING PROTEIN"/>
    <property type="match status" value="1"/>
</dbReference>
<dbReference type="PROSITE" id="PS50093">
    <property type="entry name" value="PKD"/>
    <property type="match status" value="1"/>
</dbReference>
<dbReference type="SUPFAM" id="SSF50952">
    <property type="entry name" value="Soluble quinoprotein glucose dehydrogenase"/>
    <property type="match status" value="1"/>
</dbReference>
<dbReference type="SUPFAM" id="SSF49299">
    <property type="entry name" value="PKD domain"/>
    <property type="match status" value="1"/>
</dbReference>
<keyword evidence="4 5" id="KW-0408">Iron</keyword>
<keyword evidence="11" id="KW-1185">Reference proteome</keyword>
<sequence>MLLQKATLCGKTQTDRGFLDMFKIENRVSALATSTLSGLLLLVLLGWNSRKEDKLLVFFRNTVNQSPATAAARSFMALAQKNNIDVDTTSNTAYISEDSLKNYRAVVLLGTSPDVLDTWQQNDFERFVQAGGGLVVINAGGFTNYQWPWFNQMFGPDKAKQTDGGWTSQYDGGRVYYTSAGGTAESFTNDSYASRLLEGIKFAMTGRELNYKNARTSRTPEENRFAISVLDSFMDEPIEMEVMNDGRVMYVERKGAIKLYSPATKATKTINKLPVHITGNYEDGLLGMELDPKFEDNHYVYLYYSPVGDKPVQNLSRFVFNGDSLLLKSEKIVMQVPVQRETCCHSAGNVYFGPDGNLYLSTGDNTSSKESDGFTPIDERPGRGPFDAQKSSGNTHDLRGKILRIKVQPDGSYTIPDGNLFPKDGSQGRPEIYVMGARNPYRIWVDKRGFLYWGDVGPDGGQANERGPKSQDEWNQARRPGNFGWPYFVGNNKAYADFDFATNKVGTVFNPERPVNESPNNTGSKVLPPAQKAMIWYPYEKSEEFPMLGTGSRSAMAGPFYYAGDYPAKSTVKFPRYYDNKMFIYEWARNWIKVLTFTEGGDLKQIESFLPNTFVSKPIDMKFGRDGAMYILAYGANYFARNPDSQLLRIEYSEGNRRPVAKIVASKTVGASPMTVKLSAKESFDYDRGDKLTYQWGSGNGQQSAALEPTFTYSKPGVYRMKLTVTDAEGQKATTEQEIKVGNETPEVNIAVKGNRTFYFDKTPLAYTVTVKDKEDGSLNKGILPKQVKFAVDYLAEGKDLALLASNSQAAGDVSAKYLQGRELVNNSDCKACHSMNTKSIGPTWMEVAKRYKGTNENAVAMLSKKIIMGGNGNWGKNMMSAHPQHTEQEASDMVRYILSLADETRSLPLQGTYTFKEHTNTDKEPGNYVVTASYTDKGNPVTGPLTGRKMYVLRHPKVQAESYEFSNKVDIKHQDGSSQTWVGDIKDGSYIGFKSIDLNGISQLAFQVAAPARGGQIEVRSNSPSGKLLGTATVTPAAGANRRELQWQTVSAAISNPGAPADLYVVFRNAEAKTANLMVLDWILFSREPVTQSMGK</sequence>
<dbReference type="CDD" id="cd00146">
    <property type="entry name" value="PKD"/>
    <property type="match status" value="1"/>
</dbReference>
<dbReference type="Gene3D" id="1.10.760.10">
    <property type="entry name" value="Cytochrome c-like domain"/>
    <property type="match status" value="1"/>
</dbReference>
<dbReference type="Pfam" id="PF00034">
    <property type="entry name" value="Cytochrom_C"/>
    <property type="match status" value="1"/>
</dbReference>
<dbReference type="SMART" id="SM00089">
    <property type="entry name" value="PKD"/>
    <property type="match status" value="1"/>
</dbReference>
<evidence type="ECO:0000256" key="6">
    <source>
        <dbReference type="SAM" id="MobiDB-lite"/>
    </source>
</evidence>
<dbReference type="InterPro" id="IPR029062">
    <property type="entry name" value="Class_I_gatase-like"/>
</dbReference>
<keyword evidence="1 5" id="KW-0349">Heme</keyword>
<dbReference type="SUPFAM" id="SSF52317">
    <property type="entry name" value="Class I glutamine amidotransferase-like"/>
    <property type="match status" value="1"/>
</dbReference>
<dbReference type="SUPFAM" id="SSF46626">
    <property type="entry name" value="Cytochrome c"/>
    <property type="match status" value="1"/>
</dbReference>
<dbReference type="InterPro" id="IPR011042">
    <property type="entry name" value="6-blade_b-propeller_TolB-like"/>
</dbReference>
<dbReference type="Gene3D" id="2.120.10.30">
    <property type="entry name" value="TolB, C-terminal domain"/>
    <property type="match status" value="1"/>
</dbReference>
<dbReference type="InterPro" id="IPR012938">
    <property type="entry name" value="Glc/Sorbosone_DH"/>
</dbReference>
<accession>A0ABP8MGR0</accession>
<dbReference type="Pfam" id="PF18911">
    <property type="entry name" value="PKD_4"/>
    <property type="match status" value="1"/>
</dbReference>
<proteinExistence type="predicted"/>
<evidence type="ECO:0000259" key="9">
    <source>
        <dbReference type="PROSITE" id="PS51175"/>
    </source>
</evidence>
<keyword evidence="2 5" id="KW-0479">Metal-binding</keyword>
<dbReference type="SMART" id="SM00606">
    <property type="entry name" value="CBD_IV"/>
    <property type="match status" value="1"/>
</dbReference>
<evidence type="ECO:0000256" key="5">
    <source>
        <dbReference type="PROSITE-ProRule" id="PRU00433"/>
    </source>
</evidence>
<organism evidence="10 11">
    <name type="scientific">Nibrella saemangeumensis</name>
    <dbReference type="NCBI Taxonomy" id="1084526"/>
    <lineage>
        <taxon>Bacteria</taxon>
        <taxon>Pseudomonadati</taxon>
        <taxon>Bacteroidota</taxon>
        <taxon>Cytophagia</taxon>
        <taxon>Cytophagales</taxon>
        <taxon>Spirosomataceae</taxon>
        <taxon>Nibrella</taxon>
    </lineage>
</organism>
<dbReference type="InterPro" id="IPR008979">
    <property type="entry name" value="Galactose-bd-like_sf"/>
</dbReference>
<dbReference type="InterPro" id="IPR022409">
    <property type="entry name" value="PKD/Chitinase_dom"/>
</dbReference>
<dbReference type="Pfam" id="PF06283">
    <property type="entry name" value="ThuA"/>
    <property type="match status" value="1"/>
</dbReference>
<evidence type="ECO:0000313" key="11">
    <source>
        <dbReference type="Proteomes" id="UP001501175"/>
    </source>
</evidence>
<evidence type="ECO:0000313" key="10">
    <source>
        <dbReference type="EMBL" id="GAA4449139.1"/>
    </source>
</evidence>
<dbReference type="Gene3D" id="2.60.40.10">
    <property type="entry name" value="Immunoglobulins"/>
    <property type="match status" value="1"/>
</dbReference>
<dbReference type="PROSITE" id="PS51175">
    <property type="entry name" value="CBM6"/>
    <property type="match status" value="1"/>
</dbReference>
<gene>
    <name evidence="10" type="ORF">GCM10023189_08150</name>
</gene>
<evidence type="ECO:0008006" key="12">
    <source>
        <dbReference type="Google" id="ProtNLM"/>
    </source>
</evidence>
<dbReference type="InterPro" id="IPR006584">
    <property type="entry name" value="Cellulose-bd_IV"/>
</dbReference>
<dbReference type="EMBL" id="BAABHD010000005">
    <property type="protein sequence ID" value="GAA4449139.1"/>
    <property type="molecule type" value="Genomic_DNA"/>
</dbReference>
<evidence type="ECO:0000259" key="8">
    <source>
        <dbReference type="PROSITE" id="PS51007"/>
    </source>
</evidence>
<dbReference type="SUPFAM" id="SSF49785">
    <property type="entry name" value="Galactose-binding domain-like"/>
    <property type="match status" value="1"/>
</dbReference>
<dbReference type="Gene3D" id="2.60.120.260">
    <property type="entry name" value="Galactose-binding domain-like"/>
    <property type="match status" value="1"/>
</dbReference>
<dbReference type="InterPro" id="IPR029010">
    <property type="entry name" value="ThuA-like"/>
</dbReference>
<dbReference type="InterPro" id="IPR000601">
    <property type="entry name" value="PKD_dom"/>
</dbReference>
<dbReference type="Pfam" id="PF07995">
    <property type="entry name" value="GSDH"/>
    <property type="match status" value="1"/>
</dbReference>
<evidence type="ECO:0000256" key="3">
    <source>
        <dbReference type="ARBA" id="ARBA00022729"/>
    </source>
</evidence>
<dbReference type="Gene3D" id="3.40.50.880">
    <property type="match status" value="1"/>
</dbReference>
<dbReference type="InterPro" id="IPR035986">
    <property type="entry name" value="PKD_dom_sf"/>
</dbReference>
<protein>
    <recommendedName>
        <fullName evidence="12">Cytochrome c</fullName>
    </recommendedName>
</protein>
<dbReference type="InterPro" id="IPR036909">
    <property type="entry name" value="Cyt_c-like_dom_sf"/>
</dbReference>
<name>A0ABP8MGR0_9BACT</name>
<dbReference type="PANTHER" id="PTHR19328:SF75">
    <property type="entry name" value="ALDOSE SUGAR DEHYDROGENASE YLII"/>
    <property type="match status" value="1"/>
</dbReference>
<dbReference type="CDD" id="cd04084">
    <property type="entry name" value="CBM6_xylanase-like"/>
    <property type="match status" value="1"/>
</dbReference>
<feature type="compositionally biased region" description="Basic and acidic residues" evidence="6">
    <location>
        <begin position="367"/>
        <end position="382"/>
    </location>
</feature>